<dbReference type="Pfam" id="PF19698">
    <property type="entry name" value="DUF6197"/>
    <property type="match status" value="1"/>
</dbReference>
<gene>
    <name evidence="1" type="ORF">Shyd_65480</name>
</gene>
<protein>
    <submittedName>
        <fullName evidence="1">Uncharacterized protein</fullName>
    </submittedName>
</protein>
<comment type="caution">
    <text evidence="1">The sequence shown here is derived from an EMBL/GenBank/DDBJ whole genome shotgun (WGS) entry which is preliminary data.</text>
</comment>
<reference evidence="1" key="1">
    <citation type="submission" date="2024-05" db="EMBL/GenBank/DDBJ databases">
        <title>Whole genome shotgun sequence of Streptomyces hydrogenans NBRC 13475.</title>
        <authorList>
            <person name="Komaki H."/>
            <person name="Tamura T."/>
        </authorList>
    </citation>
    <scope>NUCLEOTIDE SEQUENCE</scope>
    <source>
        <strain evidence="1">NBRC 13475</strain>
    </source>
</reference>
<dbReference type="EMBL" id="BNDW01000068">
    <property type="protein sequence ID" value="GHI25177.1"/>
    <property type="molecule type" value="Genomic_DNA"/>
</dbReference>
<dbReference type="Proteomes" id="UP001052739">
    <property type="component" value="Unassembled WGS sequence"/>
</dbReference>
<dbReference type="RefSeq" id="WP_190222802.1">
    <property type="nucleotide sequence ID" value="NZ_BNBS01000020.1"/>
</dbReference>
<proteinExistence type="predicted"/>
<name>A0ABQ3PJI4_9ACTN</name>
<evidence type="ECO:0000313" key="2">
    <source>
        <dbReference type="Proteomes" id="UP001052739"/>
    </source>
</evidence>
<organism evidence="1 2">
    <name type="scientific">Streptomyces hydrogenans</name>
    <dbReference type="NCBI Taxonomy" id="1873719"/>
    <lineage>
        <taxon>Bacteria</taxon>
        <taxon>Bacillati</taxon>
        <taxon>Actinomycetota</taxon>
        <taxon>Actinomycetes</taxon>
        <taxon>Kitasatosporales</taxon>
        <taxon>Streptomycetaceae</taxon>
        <taxon>Streptomyces</taxon>
    </lineage>
</organism>
<keyword evidence="2" id="KW-1185">Reference proteome</keyword>
<sequence>MTEINKADVYRKAAEVIVRDGKHEGNLTERGDHPWALRDPGFAVCALGACGRAEYELYGTLPVERGTDEYAEYGFTVTRPRAYGLGSYEQKIHYLNDDESTSAEDVALVLKRHAEEVDHA</sequence>
<evidence type="ECO:0000313" key="1">
    <source>
        <dbReference type="EMBL" id="GHI25177.1"/>
    </source>
</evidence>
<dbReference type="InterPro" id="IPR045677">
    <property type="entry name" value="DUF6197"/>
</dbReference>
<accession>A0ABQ3PJI4</accession>